<gene>
    <name evidence="3" type="ORF">MNEG_1848</name>
</gene>
<keyword evidence="4" id="KW-1185">Reference proteome</keyword>
<comment type="pathway">
    <text evidence="1">Carotenoid biosynthesis.</text>
</comment>
<dbReference type="SUPFAM" id="SSF51905">
    <property type="entry name" value="FAD/NAD(P)-binding domain"/>
    <property type="match status" value="1"/>
</dbReference>
<dbReference type="InterPro" id="IPR010108">
    <property type="entry name" value="Lycopene_cyclase_b/e"/>
</dbReference>
<dbReference type="NCBIfam" id="TIGR01790">
    <property type="entry name" value="carotene-cycl"/>
    <property type="match status" value="1"/>
</dbReference>
<protein>
    <recommendedName>
        <fullName evidence="5">Lycopene epsilon cyclase</fullName>
    </recommendedName>
</protein>
<dbReference type="PANTHER" id="PTHR39757">
    <property type="match status" value="1"/>
</dbReference>
<dbReference type="Proteomes" id="UP000054498">
    <property type="component" value="Unassembled WGS sequence"/>
</dbReference>
<evidence type="ECO:0000313" key="4">
    <source>
        <dbReference type="Proteomes" id="UP000054498"/>
    </source>
</evidence>
<sequence>MPAYHYHQANKRDKEQPTIASQLQPLVPGATVDAAVVGCGPAGLYLAAQLAQRGLSVGLIGPDKPFVNNYGVWVDEFKAVGMDHTLEVTFPDAQCWFGEGNKVNVGRSYGRVSRRLLRQHLLQLCAAAGVTYLADEVSAIDTPEGSGAVSEVRTAGGAALRARLVTLASGQAAGRFMKYEEGAPVVAAQTAYGIEAEVEGYGEAYDSSAMLFMDYRRHHTGIWEGSATRLDSGNHPNANDGLWGAAGEAPSFLYAMPLGGGRVFLEETCLVARPALPFRVLKRRLQRRMAAMGIKVLKVHEEEWSYIPVGGPLPAEGQAIAAFGAAANLVHPATGFSVSRSLREAPGVADAVAATLRTPGAGAREAAAAVWATLWPAERRRQAAFHLFGMELLTQLDLGATNDFFRTFFALPPYYWRGFLGSNLSSVQLVVFAMLTFVLAPAGIKAKLVSHLLTDPSGAYLARKYLGSSSSSGGDDAASGGSSAQATAVAGLLIILAQQANQGGLDS</sequence>
<dbReference type="GO" id="GO:0016117">
    <property type="term" value="P:carotenoid biosynthetic process"/>
    <property type="evidence" value="ECO:0007669"/>
    <property type="project" value="InterPro"/>
</dbReference>
<dbReference type="EMBL" id="KK100413">
    <property type="protein sequence ID" value="KIZ06110.1"/>
    <property type="molecule type" value="Genomic_DNA"/>
</dbReference>
<dbReference type="PANTHER" id="PTHR39757:SF3">
    <property type="entry name" value="LYCOPENE EPSILON CYCLASE, CHLOROPLASTIC"/>
    <property type="match status" value="1"/>
</dbReference>
<dbReference type="Gene3D" id="3.50.50.60">
    <property type="entry name" value="FAD/NAD(P)-binding domain"/>
    <property type="match status" value="1"/>
</dbReference>
<dbReference type="InterPro" id="IPR036188">
    <property type="entry name" value="FAD/NAD-bd_sf"/>
</dbReference>
<dbReference type="GeneID" id="25734726"/>
<comment type="similarity">
    <text evidence="2">Belongs to the lycopene cyclase family.</text>
</comment>
<evidence type="ECO:0000256" key="1">
    <source>
        <dbReference type="ARBA" id="ARBA00004829"/>
    </source>
</evidence>
<dbReference type="KEGG" id="mng:MNEG_1848"/>
<dbReference type="RefSeq" id="XP_013905129.1">
    <property type="nucleotide sequence ID" value="XM_014049675.1"/>
</dbReference>
<dbReference type="GO" id="GO:0016860">
    <property type="term" value="F:intramolecular oxidoreductase activity"/>
    <property type="evidence" value="ECO:0007669"/>
    <property type="project" value="UniProtKB-ARBA"/>
</dbReference>
<proteinExistence type="inferred from homology"/>
<dbReference type="STRING" id="145388.A0A0D2MUA0"/>
<dbReference type="AlphaFoldDB" id="A0A0D2MUA0"/>
<dbReference type="OrthoDB" id="1716816at2759"/>
<evidence type="ECO:0008006" key="5">
    <source>
        <dbReference type="Google" id="ProtNLM"/>
    </source>
</evidence>
<evidence type="ECO:0000313" key="3">
    <source>
        <dbReference type="EMBL" id="KIZ06110.1"/>
    </source>
</evidence>
<name>A0A0D2MUA0_9CHLO</name>
<reference evidence="3 4" key="1">
    <citation type="journal article" date="2013" name="BMC Genomics">
        <title>Reconstruction of the lipid metabolism for the microalga Monoraphidium neglectum from its genome sequence reveals characteristics suitable for biofuel production.</title>
        <authorList>
            <person name="Bogen C."/>
            <person name="Al-Dilaimi A."/>
            <person name="Albersmeier A."/>
            <person name="Wichmann J."/>
            <person name="Grundmann M."/>
            <person name="Rupp O."/>
            <person name="Lauersen K.J."/>
            <person name="Blifernez-Klassen O."/>
            <person name="Kalinowski J."/>
            <person name="Goesmann A."/>
            <person name="Mussgnug J.H."/>
            <person name="Kruse O."/>
        </authorList>
    </citation>
    <scope>NUCLEOTIDE SEQUENCE [LARGE SCALE GENOMIC DNA]</scope>
    <source>
        <strain evidence="3 4">SAG 48.87</strain>
    </source>
</reference>
<dbReference type="Pfam" id="PF05834">
    <property type="entry name" value="Lycopene_cycl"/>
    <property type="match status" value="1"/>
</dbReference>
<organism evidence="3 4">
    <name type="scientific">Monoraphidium neglectum</name>
    <dbReference type="NCBI Taxonomy" id="145388"/>
    <lineage>
        <taxon>Eukaryota</taxon>
        <taxon>Viridiplantae</taxon>
        <taxon>Chlorophyta</taxon>
        <taxon>core chlorophytes</taxon>
        <taxon>Chlorophyceae</taxon>
        <taxon>CS clade</taxon>
        <taxon>Sphaeropleales</taxon>
        <taxon>Selenastraceae</taxon>
        <taxon>Monoraphidium</taxon>
    </lineage>
</organism>
<dbReference type="GO" id="GO:0016705">
    <property type="term" value="F:oxidoreductase activity, acting on paired donors, with incorporation or reduction of molecular oxygen"/>
    <property type="evidence" value="ECO:0007669"/>
    <property type="project" value="InterPro"/>
</dbReference>
<accession>A0A0D2MUA0</accession>
<dbReference type="PRINTS" id="PR00420">
    <property type="entry name" value="RNGMNOXGNASE"/>
</dbReference>
<evidence type="ECO:0000256" key="2">
    <source>
        <dbReference type="ARBA" id="ARBA00006599"/>
    </source>
</evidence>